<keyword evidence="3" id="KW-1185">Reference proteome</keyword>
<dbReference type="InterPro" id="IPR024983">
    <property type="entry name" value="CHAT_dom"/>
</dbReference>
<dbReference type="Gene3D" id="2.160.20.10">
    <property type="entry name" value="Single-stranded right-handed beta-helix, Pectin lyase-like"/>
    <property type="match status" value="1"/>
</dbReference>
<evidence type="ECO:0000313" key="2">
    <source>
        <dbReference type="EMBL" id="NEZ60116.1"/>
    </source>
</evidence>
<evidence type="ECO:0000259" key="1">
    <source>
        <dbReference type="SMART" id="SM00912"/>
    </source>
</evidence>
<dbReference type="InterPro" id="IPR011049">
    <property type="entry name" value="Serralysin-like_metalloprot_C"/>
</dbReference>
<name>A0A6M0RVJ1_9CYAN</name>
<evidence type="ECO:0000313" key="3">
    <source>
        <dbReference type="Proteomes" id="UP000481033"/>
    </source>
</evidence>
<accession>A0A6M0RVJ1</accession>
<dbReference type="EMBL" id="QXHD01000004">
    <property type="protein sequence ID" value="NEZ60116.1"/>
    <property type="molecule type" value="Genomic_DNA"/>
</dbReference>
<organism evidence="2 3">
    <name type="scientific">Adonisia turfae CCMR0081</name>
    <dbReference type="NCBI Taxonomy" id="2292702"/>
    <lineage>
        <taxon>Bacteria</taxon>
        <taxon>Bacillati</taxon>
        <taxon>Cyanobacteriota</taxon>
        <taxon>Adonisia</taxon>
        <taxon>Adonisia turfae</taxon>
    </lineage>
</organism>
<dbReference type="NCBIfam" id="TIGR01901">
    <property type="entry name" value="adhes_NPXG"/>
    <property type="match status" value="1"/>
</dbReference>
<dbReference type="SUPFAM" id="SSF51126">
    <property type="entry name" value="Pectin lyase-like"/>
    <property type="match status" value="1"/>
</dbReference>
<proteinExistence type="predicted"/>
<protein>
    <submittedName>
        <fullName evidence="2">CHAT domain-containing protein</fullName>
    </submittedName>
</protein>
<dbReference type="InterPro" id="IPR012334">
    <property type="entry name" value="Pectin_lyas_fold"/>
</dbReference>
<dbReference type="SMART" id="SM00912">
    <property type="entry name" value="Haemagg_act"/>
    <property type="match status" value="1"/>
</dbReference>
<gene>
    <name evidence="2" type="ORF">DXZ20_31620</name>
</gene>
<sequence length="1871" mass="194886">MGYSGWQQPAKYVSQLLGWLGIFTLSSPPAWGQLQPTGTTAITTAGDQIQITGGTQSTDGTNLFHQFDAFNVATGETVTFVAPDSVENILGKVKGNQASIIDGGLAVPTSANLWLLNPAGILFGPNVNLNLNGDFTATTADTIGFDQGWFTHGADPQALVGHPNSLAFISPPAHLINLGNLQVDPGQHIRLFGGSVINAGTITAPAGTVTVAAVTDSNRVSLSQADQILTLEVTPWVETVSSQGITPASLPALLTGNNIDNADTLTVNTDGTVSLTQTETITPSAGHVAITGTISSAGDQGGQIALLGDRVSLVDAAINADGINQGGQIYIGGNYQGTGPLPNATYTWVNQDSEINASALQQGHGGQIIVWADDATVFNGGAYAQGGQEGGNGGFIEISGKDHLGFDGEFSLSAPQGESGTILFDPDNIRIVSGGTPAEVATESLLFPNINATDNDLSTLTLHANTLASWNGNDNIILQANTNIDIDLGGNNELTLQPGTGSITFIADANNNFIGTFLMSGAGDTLKTSGRDISISGAIISLQSLDTDAITGAGDVNLAAPLLTSIEGSLTAENITVRSNELNLNGGNNSISGTTLSIEPDNPTLAINVGPDTNTLFDLDLLETDVSALQDGFTNITIGRSDGTGTITLNDSVTDGGTTPFQDPVTLLGANVLRGPNRVTPWVITASNQGHLNGLFSNGLSFKEIESIVVGNGTNDTLSGADGNDTITFSGADAGTFNGINFAGIQTVNGAGGDDRFIFGNGAVISGIVDGGTGNNTLDYGAYITDMTLDLETGNAPGTGGIRNIQNIIAGSGSNTLQGTNTDDVATLTDAATGTLNGTNFQGFETILLGDGNDRFVVNGGTWTTLDGGLGTDTLDYGSSAIGVTIDLENQITTNVAAFTNIEDFRGSGNTDTLQGTNSNDDITLTGTDIGTINTLAFNGFENLNGQAGNDNFIFSNGASVTGTLTGGDGSDTANYSAYTTNINVDFQTNNATGLGGFNTLESFIGGNGNDTFRLNANTPIEFINGGIGSNTLIGDNVDSTWNLTASNTGNGTGIDNFSNIQNLIAGNQSDQINILTNGAGFTEDLDGGAGPLTYIGDTISLGTALVGTEALNLSPLSTSRDIQLGGSDTPSTLTISTAELASIYSGFTAITIGHAEGSGTITLGDNITLLSPTTIISPQDNGKIDTQGFNLTAPDLTLSAAKDITTANLTAPGGVMLNSGGAIRTQDILTTGPLDGGDTIVNAATTITSQQIDTTGTTGGNVTLNAADTIQVQSIRAEGDSAGGNVDITTDQFFRATNSFTSLDGYVASISTAATNGTGNITIRHGGNSATPFRVGDSSILGSDALITSGEFKVAIDNSYLNSYSLGNISFLTQDILTPPTPPTPLTRNPSPTVNAQLSSHLPTVIELPTTSSLFTTDLRSPLLDSRATPLDEATSSVGANDSNSALFERLENSFSDQFKSHLNLYERVSISSTSLASAQATLGNVEEIMGVKPGVLYIYFLPPEENTTAASESSPLNPNNDELGLLLITHTGQTIRRKVEGVTRSDVMAMAENFYAQVTNSISVPSQYLPPAQQLYSWLISPIENELQSQGIQSLALAMDTGLRTLPVAALHDGNEYLVERYSLGVIPSFSLTDFNPENFLYSQLENTHLLAMGAAQFQSQQILPAVPEELNIVTEAFHESEVFLNERFTLNNLQTQVARNQYGIVHLASHGVFAPGEPHNSYIQLWDQPLQLDQVHTLGLQDANIALMVLSACNTALGDREAEYGFAGLAVNAGVQTSVASLWPISDEGTLGLMTYFYDNLQENSVRANALRQAQLAMLRGELSFADGTLYGFDGEALAHFPELEYHGRWDFDHPFYWSTYTLVGSPW</sequence>
<dbReference type="RefSeq" id="WP_163702795.1">
    <property type="nucleotide sequence ID" value="NZ_QXHD01000004.1"/>
</dbReference>
<dbReference type="Pfam" id="PF05860">
    <property type="entry name" value="TPS"/>
    <property type="match status" value="1"/>
</dbReference>
<dbReference type="InterPro" id="IPR011050">
    <property type="entry name" value="Pectin_lyase_fold/virulence"/>
</dbReference>
<comment type="caution">
    <text evidence="2">The sequence shown here is derived from an EMBL/GenBank/DDBJ whole genome shotgun (WGS) entry which is preliminary data.</text>
</comment>
<dbReference type="PRINTS" id="PR00313">
    <property type="entry name" value="CABNDNGRPT"/>
</dbReference>
<dbReference type="Proteomes" id="UP000481033">
    <property type="component" value="Unassembled WGS sequence"/>
</dbReference>
<dbReference type="Pfam" id="PF12770">
    <property type="entry name" value="CHAT"/>
    <property type="match status" value="1"/>
</dbReference>
<dbReference type="SUPFAM" id="SSF51120">
    <property type="entry name" value="beta-Roll"/>
    <property type="match status" value="1"/>
</dbReference>
<feature type="domain" description="Filamentous haemagglutinin FhaB/tRNA nuclease CdiA-like TPS" evidence="1">
    <location>
        <begin position="32"/>
        <end position="146"/>
    </location>
</feature>
<dbReference type="Gene3D" id="2.160.20.160">
    <property type="match status" value="1"/>
</dbReference>
<dbReference type="InterPro" id="IPR008638">
    <property type="entry name" value="FhaB/CdiA-like_TPS"/>
</dbReference>
<reference evidence="2 3" key="1">
    <citation type="journal article" date="2020" name="Microb. Ecol.">
        <title>Ecogenomics of the Marine Benthic Filamentous Cyanobacterium Adonisia.</title>
        <authorList>
            <person name="Walter J.M."/>
            <person name="Coutinho F.H."/>
            <person name="Leomil L."/>
            <person name="Hargreaves P.I."/>
            <person name="Campeao M.E."/>
            <person name="Vieira V.V."/>
            <person name="Silva B.S."/>
            <person name="Fistarol G.O."/>
            <person name="Salomon P.S."/>
            <person name="Sawabe T."/>
            <person name="Mino S."/>
            <person name="Hosokawa M."/>
            <person name="Miyashita H."/>
            <person name="Maruyama F."/>
            <person name="van Verk M.C."/>
            <person name="Dutilh B.E."/>
            <person name="Thompson C.C."/>
            <person name="Thompson F.L."/>
        </authorList>
    </citation>
    <scope>NUCLEOTIDE SEQUENCE [LARGE SCALE GENOMIC DNA]</scope>
    <source>
        <strain evidence="2 3">CCMR0081</strain>
    </source>
</reference>